<feature type="compositionally biased region" description="Basic and acidic residues" evidence="1">
    <location>
        <begin position="86"/>
        <end position="100"/>
    </location>
</feature>
<protein>
    <submittedName>
        <fullName evidence="2">Uncharacterized protein</fullName>
    </submittedName>
</protein>
<feature type="compositionally biased region" description="Acidic residues" evidence="1">
    <location>
        <begin position="191"/>
        <end position="205"/>
    </location>
</feature>
<comment type="caution">
    <text evidence="2">The sequence shown here is derived from an EMBL/GenBank/DDBJ whole genome shotgun (WGS) entry which is preliminary data.</text>
</comment>
<dbReference type="Proteomes" id="UP001215598">
    <property type="component" value="Unassembled WGS sequence"/>
</dbReference>
<feature type="region of interest" description="Disordered" evidence="1">
    <location>
        <begin position="171"/>
        <end position="219"/>
    </location>
</feature>
<sequence>MSTPAPPKEVFSGAVDKNMKKDRLQALSGALDLPLKGADSKSLTKEVLLANIERRLFQSGDNSLENDARFSALYEYRKSQSKRGKNSKDKNRTSAHKAAEELAQQGKPAQTLTPANLKLFAGKVTTDPPASFVPLALQSNLEVKTGKLICRCFGLVILQLYSERKSSSLSALSTSEDEDAGHGDGLSNDGDHEEEDEGEGEEEEGEVHSEDENEKPKTAVTTGSAVVLVKFSDPSDRSQASETFVHGLPIKSTIIPGGTIKYETDLRKLIPAAINRLSPIKNDGLGRIARPGLTVNAGKMPIGKVSELLQKNTEALAYERVHTMALKKDEEGFICDLFYESPSMQSAPANASTSAPVPAVTSLTGAGSDRPLEIARDRAASAATPSVKQATKNSPPEFFLLLRLMVGCDEKLATRTNTTGEDALHNYRQFHPFFQKFSAFKKPGGAGYLIPADYEASPEIAKLVPNWAEFRNTLFTKPEIIAAGGGAAKTSTNEVHGLIGKGLKLTGDVSKYLKLGHRDDVDATEEIAELEAHYGPMAYKDFKAELTEEINDAKEMRAVGRKGVASKRKDTHDREEGSSSGKRPKKKVKKSSAGEGDLDKQVRRLERKLQKLKEGKEVTSEDMDDSL</sequence>
<feature type="region of interest" description="Disordered" evidence="1">
    <location>
        <begin position="80"/>
        <end position="109"/>
    </location>
</feature>
<dbReference type="AlphaFoldDB" id="A0AAD7NDV7"/>
<evidence type="ECO:0000313" key="3">
    <source>
        <dbReference type="Proteomes" id="UP001215598"/>
    </source>
</evidence>
<name>A0AAD7NDV7_9AGAR</name>
<accession>A0AAD7NDV7</accession>
<reference evidence="2" key="1">
    <citation type="submission" date="2023-03" db="EMBL/GenBank/DDBJ databases">
        <title>Massive genome expansion in bonnet fungi (Mycena s.s.) driven by repeated elements and novel gene families across ecological guilds.</title>
        <authorList>
            <consortium name="Lawrence Berkeley National Laboratory"/>
            <person name="Harder C.B."/>
            <person name="Miyauchi S."/>
            <person name="Viragh M."/>
            <person name="Kuo A."/>
            <person name="Thoen E."/>
            <person name="Andreopoulos B."/>
            <person name="Lu D."/>
            <person name="Skrede I."/>
            <person name="Drula E."/>
            <person name="Henrissat B."/>
            <person name="Morin E."/>
            <person name="Kohler A."/>
            <person name="Barry K."/>
            <person name="LaButti K."/>
            <person name="Morin E."/>
            <person name="Salamov A."/>
            <person name="Lipzen A."/>
            <person name="Mereny Z."/>
            <person name="Hegedus B."/>
            <person name="Baldrian P."/>
            <person name="Stursova M."/>
            <person name="Weitz H."/>
            <person name="Taylor A."/>
            <person name="Grigoriev I.V."/>
            <person name="Nagy L.G."/>
            <person name="Martin F."/>
            <person name="Kauserud H."/>
        </authorList>
    </citation>
    <scope>NUCLEOTIDE SEQUENCE</scope>
    <source>
        <strain evidence="2">CBHHK182m</strain>
    </source>
</reference>
<feature type="region of interest" description="Disordered" evidence="1">
    <location>
        <begin position="554"/>
        <end position="627"/>
    </location>
</feature>
<proteinExistence type="predicted"/>
<keyword evidence="3" id="KW-1185">Reference proteome</keyword>
<evidence type="ECO:0000256" key="1">
    <source>
        <dbReference type="SAM" id="MobiDB-lite"/>
    </source>
</evidence>
<evidence type="ECO:0000313" key="2">
    <source>
        <dbReference type="EMBL" id="KAJ7757917.1"/>
    </source>
</evidence>
<feature type="compositionally biased region" description="Basic and acidic residues" evidence="1">
    <location>
        <begin position="597"/>
        <end position="619"/>
    </location>
</feature>
<gene>
    <name evidence="2" type="ORF">B0H16DRAFT_1822589</name>
</gene>
<feature type="compositionally biased region" description="Basic and acidic residues" evidence="1">
    <location>
        <begin position="567"/>
        <end position="577"/>
    </location>
</feature>
<dbReference type="EMBL" id="JARKIB010000043">
    <property type="protein sequence ID" value="KAJ7757917.1"/>
    <property type="molecule type" value="Genomic_DNA"/>
</dbReference>
<feature type="compositionally biased region" description="Basic and acidic residues" evidence="1">
    <location>
        <begin position="206"/>
        <end position="217"/>
    </location>
</feature>
<organism evidence="2 3">
    <name type="scientific">Mycena metata</name>
    <dbReference type="NCBI Taxonomy" id="1033252"/>
    <lineage>
        <taxon>Eukaryota</taxon>
        <taxon>Fungi</taxon>
        <taxon>Dikarya</taxon>
        <taxon>Basidiomycota</taxon>
        <taxon>Agaricomycotina</taxon>
        <taxon>Agaricomycetes</taxon>
        <taxon>Agaricomycetidae</taxon>
        <taxon>Agaricales</taxon>
        <taxon>Marasmiineae</taxon>
        <taxon>Mycenaceae</taxon>
        <taxon>Mycena</taxon>
    </lineage>
</organism>